<dbReference type="InterPro" id="IPR036397">
    <property type="entry name" value="RNaseH_sf"/>
</dbReference>
<evidence type="ECO:0000313" key="2">
    <source>
        <dbReference type="EMBL" id="KAJ4440507.1"/>
    </source>
</evidence>
<dbReference type="EMBL" id="JAJSOF020000017">
    <property type="protein sequence ID" value="KAJ4440507.1"/>
    <property type="molecule type" value="Genomic_DNA"/>
</dbReference>
<reference evidence="2 3" key="1">
    <citation type="journal article" date="2022" name="Allergy">
        <title>Genome assembly and annotation of Periplaneta americana reveal a comprehensive cockroach allergen profile.</title>
        <authorList>
            <person name="Wang L."/>
            <person name="Xiong Q."/>
            <person name="Saelim N."/>
            <person name="Wang L."/>
            <person name="Nong W."/>
            <person name="Wan A.T."/>
            <person name="Shi M."/>
            <person name="Liu X."/>
            <person name="Cao Q."/>
            <person name="Hui J.H.L."/>
            <person name="Sookrung N."/>
            <person name="Leung T.F."/>
            <person name="Tungtrongchitr A."/>
            <person name="Tsui S.K.W."/>
        </authorList>
    </citation>
    <scope>NUCLEOTIDE SEQUENCE [LARGE SCALE GENOMIC DNA]</scope>
    <source>
        <strain evidence="2">PWHHKU_190912</strain>
    </source>
</reference>
<feature type="domain" description="Tc1-like transposase DDE" evidence="1">
    <location>
        <begin position="40"/>
        <end position="115"/>
    </location>
</feature>
<organism evidence="2 3">
    <name type="scientific">Periplaneta americana</name>
    <name type="common">American cockroach</name>
    <name type="synonym">Blatta americana</name>
    <dbReference type="NCBI Taxonomy" id="6978"/>
    <lineage>
        <taxon>Eukaryota</taxon>
        <taxon>Metazoa</taxon>
        <taxon>Ecdysozoa</taxon>
        <taxon>Arthropoda</taxon>
        <taxon>Hexapoda</taxon>
        <taxon>Insecta</taxon>
        <taxon>Pterygota</taxon>
        <taxon>Neoptera</taxon>
        <taxon>Polyneoptera</taxon>
        <taxon>Dictyoptera</taxon>
        <taxon>Blattodea</taxon>
        <taxon>Blattoidea</taxon>
        <taxon>Blattidae</taxon>
        <taxon>Blattinae</taxon>
        <taxon>Periplaneta</taxon>
    </lineage>
</organism>
<proteinExistence type="predicted"/>
<dbReference type="Pfam" id="PF13358">
    <property type="entry name" value="DDE_3"/>
    <property type="match status" value="1"/>
</dbReference>
<comment type="caution">
    <text evidence="2">The sequence shown here is derived from an EMBL/GenBank/DDBJ whole genome shotgun (WGS) entry which is preliminary data.</text>
</comment>
<evidence type="ECO:0000259" key="1">
    <source>
        <dbReference type="Pfam" id="PF13358"/>
    </source>
</evidence>
<dbReference type="Proteomes" id="UP001148838">
    <property type="component" value="Unassembled WGS sequence"/>
</dbReference>
<dbReference type="InterPro" id="IPR038717">
    <property type="entry name" value="Tc1-like_DDE_dom"/>
</dbReference>
<accession>A0ABQ8T3N3</accession>
<evidence type="ECO:0000313" key="3">
    <source>
        <dbReference type="Proteomes" id="UP001148838"/>
    </source>
</evidence>
<gene>
    <name evidence="2" type="ORF">ANN_08648</name>
</gene>
<sequence length="139" mass="16029">MVVRLEQRGERQVDTADLIGVSLGWRTELHIIDGALRGQRYAEEMVRECISNRRDAVGQENFIFLDDNARAHRAAVVMEVLEDLQINHLPLPPRSPDLNAIKHFWDLLQRKLDNHLPYTATIRELAEVLPIAFNEIPQD</sequence>
<protein>
    <recommendedName>
        <fullName evidence="1">Tc1-like transposase DDE domain-containing protein</fullName>
    </recommendedName>
</protein>
<dbReference type="Gene3D" id="3.30.420.10">
    <property type="entry name" value="Ribonuclease H-like superfamily/Ribonuclease H"/>
    <property type="match status" value="1"/>
</dbReference>
<keyword evidence="3" id="KW-1185">Reference proteome</keyword>
<name>A0ABQ8T3N3_PERAM</name>